<dbReference type="Proteomes" id="UP001501102">
    <property type="component" value="Unassembled WGS sequence"/>
</dbReference>
<evidence type="ECO:0000313" key="2">
    <source>
        <dbReference type="Proteomes" id="UP001501102"/>
    </source>
</evidence>
<proteinExistence type="predicted"/>
<comment type="caution">
    <text evidence="1">The sequence shown here is derived from an EMBL/GenBank/DDBJ whole genome shotgun (WGS) entry which is preliminary data.</text>
</comment>
<evidence type="ECO:0000313" key="1">
    <source>
        <dbReference type="EMBL" id="GAA2915289.1"/>
    </source>
</evidence>
<protein>
    <submittedName>
        <fullName evidence="1">Uncharacterized protein</fullName>
    </submittedName>
</protein>
<sequence length="219" mass="23495">MAVSSAPTRMRWPFAFARRVALAEALVDRLDDLFEGEPGLQVLLGGVAHLGVDDAVRGQVLGALGGDPDQRLAGLHDGAGVREGLQVALQRARVGGLAEPYPQLLGVGLGEAVVAGLAGQLDDRGGTQAAVEMVVEEHLRGATDLFGRGNGPGEVGGLARHFGTVAPTRVDRAERYGTVTRRRGGQRASFCHRCLPWFSKRCRSRSQRNHRVRWGHRDP</sequence>
<organism evidence="1 2">
    <name type="scientific">Streptomyces thioluteus</name>
    <dbReference type="NCBI Taxonomy" id="66431"/>
    <lineage>
        <taxon>Bacteria</taxon>
        <taxon>Bacillati</taxon>
        <taxon>Actinomycetota</taxon>
        <taxon>Actinomycetes</taxon>
        <taxon>Kitasatosporales</taxon>
        <taxon>Streptomycetaceae</taxon>
        <taxon>Streptomyces</taxon>
    </lineage>
</organism>
<accession>A0ABN3WGH4</accession>
<dbReference type="EMBL" id="BAAAXZ010000034">
    <property type="protein sequence ID" value="GAA2915289.1"/>
    <property type="molecule type" value="Genomic_DNA"/>
</dbReference>
<gene>
    <name evidence="1" type="ORF">GCM10020221_08730</name>
</gene>
<reference evidence="1 2" key="1">
    <citation type="journal article" date="2019" name="Int. J. Syst. Evol. Microbiol.">
        <title>The Global Catalogue of Microorganisms (GCM) 10K type strain sequencing project: providing services to taxonomists for standard genome sequencing and annotation.</title>
        <authorList>
            <consortium name="The Broad Institute Genomics Platform"/>
            <consortium name="The Broad Institute Genome Sequencing Center for Infectious Disease"/>
            <person name="Wu L."/>
            <person name="Ma J."/>
        </authorList>
    </citation>
    <scope>NUCLEOTIDE SEQUENCE [LARGE SCALE GENOMIC DNA]</scope>
    <source>
        <strain evidence="1 2">JCM 4087</strain>
    </source>
</reference>
<name>A0ABN3WGH4_STRTU</name>
<keyword evidence="2" id="KW-1185">Reference proteome</keyword>